<sequence length="44" mass="5092">MTVTAVLMLRVAMRDTMVELAKAENSRPPYSLEIISEKKRSLRR</sequence>
<gene>
    <name evidence="1" type="ORF">ERS013201_01736</name>
</gene>
<accession>A0A655XBZ7</accession>
<organism evidence="1 2">
    <name type="scientific">Vibrio cholerae</name>
    <dbReference type="NCBI Taxonomy" id="666"/>
    <lineage>
        <taxon>Bacteria</taxon>
        <taxon>Pseudomonadati</taxon>
        <taxon>Pseudomonadota</taxon>
        <taxon>Gammaproteobacteria</taxon>
        <taxon>Vibrionales</taxon>
        <taxon>Vibrionaceae</taxon>
        <taxon>Vibrio</taxon>
    </lineage>
</organism>
<evidence type="ECO:0000313" key="2">
    <source>
        <dbReference type="Proteomes" id="UP000046067"/>
    </source>
</evidence>
<name>A0A655XBZ7_VIBCL</name>
<reference evidence="1 2" key="1">
    <citation type="submission" date="2015-07" db="EMBL/GenBank/DDBJ databases">
        <authorList>
            <consortium name="Pathogen Informatics"/>
        </authorList>
    </citation>
    <scope>NUCLEOTIDE SEQUENCE [LARGE SCALE GENOMIC DNA]</scope>
    <source>
        <strain evidence="1 2">A325</strain>
    </source>
</reference>
<dbReference type="AlphaFoldDB" id="A0A655XBZ7"/>
<protein>
    <submittedName>
        <fullName evidence="1">Uncharacterized protein</fullName>
    </submittedName>
</protein>
<evidence type="ECO:0000313" key="1">
    <source>
        <dbReference type="EMBL" id="CSC08611.1"/>
    </source>
</evidence>
<dbReference type="EMBL" id="CWQJ01000009">
    <property type="protein sequence ID" value="CSC08611.1"/>
    <property type="molecule type" value="Genomic_DNA"/>
</dbReference>
<dbReference type="Proteomes" id="UP000046067">
    <property type="component" value="Unassembled WGS sequence"/>
</dbReference>
<proteinExistence type="predicted"/>